<gene>
    <name evidence="2" type="ORF">B8W88_07605</name>
</gene>
<dbReference type="InterPro" id="IPR036188">
    <property type="entry name" value="FAD/NAD-bd_sf"/>
</dbReference>
<organism evidence="2 3">
    <name type="scientific">Lactococcus lactis</name>
    <dbReference type="NCBI Taxonomy" id="1358"/>
    <lineage>
        <taxon>Bacteria</taxon>
        <taxon>Bacillati</taxon>
        <taxon>Bacillota</taxon>
        <taxon>Bacilli</taxon>
        <taxon>Lactobacillales</taxon>
        <taxon>Streptococcaceae</taxon>
        <taxon>Lactococcus</taxon>
    </lineage>
</organism>
<name>A0AAQ0TZZ0_9LACT</name>
<dbReference type="SUPFAM" id="SSF51905">
    <property type="entry name" value="FAD/NAD(P)-binding domain"/>
    <property type="match status" value="1"/>
</dbReference>
<dbReference type="Pfam" id="PF01593">
    <property type="entry name" value="Amino_oxidase"/>
    <property type="match status" value="1"/>
</dbReference>
<dbReference type="Gene3D" id="3.50.50.60">
    <property type="entry name" value="FAD/NAD(P)-binding domain"/>
    <property type="match status" value="2"/>
</dbReference>
<dbReference type="PANTHER" id="PTHR46313">
    <property type="match status" value="1"/>
</dbReference>
<evidence type="ECO:0000313" key="3">
    <source>
        <dbReference type="Proteomes" id="UP000215635"/>
    </source>
</evidence>
<evidence type="ECO:0000313" key="2">
    <source>
        <dbReference type="EMBL" id="PAK88837.1"/>
    </source>
</evidence>
<protein>
    <recommendedName>
        <fullName evidence="1">Amine oxidase domain-containing protein</fullName>
    </recommendedName>
</protein>
<dbReference type="RefSeq" id="WP_095348193.1">
    <property type="nucleotide sequence ID" value="NZ_CP184687.1"/>
</dbReference>
<dbReference type="InterPro" id="IPR045892">
    <property type="entry name" value="CrtISO-like"/>
</dbReference>
<feature type="domain" description="Amine oxidase" evidence="1">
    <location>
        <begin position="20"/>
        <end position="304"/>
    </location>
</feature>
<dbReference type="PANTHER" id="PTHR46313:SF3">
    <property type="entry name" value="PROLYCOPENE ISOMERASE, CHLOROPLASTIC"/>
    <property type="match status" value="1"/>
</dbReference>
<dbReference type="GO" id="GO:0016491">
    <property type="term" value="F:oxidoreductase activity"/>
    <property type="evidence" value="ECO:0007669"/>
    <property type="project" value="InterPro"/>
</dbReference>
<proteinExistence type="predicted"/>
<dbReference type="GO" id="GO:0016116">
    <property type="term" value="P:carotenoid metabolic process"/>
    <property type="evidence" value="ECO:0007669"/>
    <property type="project" value="InterPro"/>
</dbReference>
<comment type="caution">
    <text evidence="2">The sequence shown here is derived from an EMBL/GenBank/DDBJ whole genome shotgun (WGS) entry which is preliminary data.</text>
</comment>
<evidence type="ECO:0000259" key="1">
    <source>
        <dbReference type="Pfam" id="PF01593"/>
    </source>
</evidence>
<dbReference type="Proteomes" id="UP000215635">
    <property type="component" value="Unassembled WGS sequence"/>
</dbReference>
<sequence>MSYLKNKISESDYVIIGSGMAGLSAGIYLLQQGHQVTICEKHIQAGGYVHSFKRKKEYKFDSAVRIVAGAEYGLLDRLLTSLGVENRDFFIPLKNVYKVKFPTFSCESGSTVQEFQESLINKFPHEKDNIKRMLEKMRQIYKEVREIEEGKISILNSKLFQKYSAINFAEFGEEFTDNRNLIFSISALWGYFGTEPDKASALYYSYAILSFFEEGAYYSRNSFSTLTENLLDRFLELGGTIYYNSEIIKVNVEKNRVISVELKRNRKIFIAKELVASGDLLKLVNQLLIPDDLPKRYKSKVNKLSLPLSVFQTYIVTDLSLEDLEHENFYFKSFVSSEIMSSFFKVEEREGLLAFSISCPSNIDDNLAPLGEKTLVISTFAPYDIGKDWHLVKQNFEEKLIELASEEIPYLKEHILFQESGTPQTLERYTMNSFGSPFGWEQSISQIYKRPQTITPIENLKIVGHWTSSGGGIVSSILSSYKIFGNER</sequence>
<dbReference type="AlphaFoldDB" id="A0AAQ0TZZ0"/>
<dbReference type="EMBL" id="NCWV01000008">
    <property type="protein sequence ID" value="PAK88837.1"/>
    <property type="molecule type" value="Genomic_DNA"/>
</dbReference>
<reference evidence="2 3" key="1">
    <citation type="submission" date="2017-04" db="EMBL/GenBank/DDBJ databases">
        <title>Kefir bacterial isolates.</title>
        <authorList>
            <person name="Kim Y."/>
            <person name="Blasche S."/>
            <person name="Patil K.R."/>
        </authorList>
    </citation>
    <scope>NUCLEOTIDE SEQUENCE [LARGE SCALE GENOMIC DNA]</scope>
    <source>
        <strain evidence="2 3">OG2</strain>
    </source>
</reference>
<dbReference type="InterPro" id="IPR002937">
    <property type="entry name" value="Amino_oxidase"/>
</dbReference>
<accession>A0AAQ0TZZ0</accession>